<reference evidence="9 10" key="1">
    <citation type="journal article" date="2020" name="ISME J.">
        <title>Parallel Reductive Genome Evolution in Desulfovibrio Ectosymbionts Independently Acquired by Trichonympha Protists in the Termite Gut.</title>
        <authorList>
            <person name="Takeuchi M."/>
            <person name="Kuwahara H."/>
            <person name="Murakami T."/>
            <person name="Takahashi K."/>
            <person name="Kajitani R."/>
            <person name="Toyoda A."/>
            <person name="Itoh T."/>
            <person name="Ohkuma M."/>
            <person name="Hongoh Y."/>
        </authorList>
    </citation>
    <scope>NUCLEOTIDE SEQUENCE [LARGE SCALE GENOMIC DNA]</scope>
    <source>
        <strain evidence="9">ZnDsv-02</strain>
    </source>
</reference>
<evidence type="ECO:0000259" key="8">
    <source>
        <dbReference type="PROSITE" id="PS50928"/>
    </source>
</evidence>
<dbReference type="PROSITE" id="PS50928">
    <property type="entry name" value="ABC_TM1"/>
    <property type="match status" value="1"/>
</dbReference>
<dbReference type="GO" id="GO:0055085">
    <property type="term" value="P:transmembrane transport"/>
    <property type="evidence" value="ECO:0007669"/>
    <property type="project" value="InterPro"/>
</dbReference>
<dbReference type="InterPro" id="IPR035906">
    <property type="entry name" value="MetI-like_sf"/>
</dbReference>
<feature type="transmembrane region" description="Helical" evidence="7">
    <location>
        <begin position="260"/>
        <end position="287"/>
    </location>
</feature>
<evidence type="ECO:0000256" key="1">
    <source>
        <dbReference type="ARBA" id="ARBA00004651"/>
    </source>
</evidence>
<dbReference type="Proteomes" id="UP000505077">
    <property type="component" value="Unassembled WGS sequence"/>
</dbReference>
<feature type="transmembrane region" description="Helical" evidence="7">
    <location>
        <begin position="152"/>
        <end position="175"/>
    </location>
</feature>
<keyword evidence="4 7" id="KW-0812">Transmembrane</keyword>
<keyword evidence="6 7" id="KW-0472">Membrane</keyword>
<sequence>MTTTSPVYITANTVNLAIKTVKKLLWMLVVLLGITLISFLVIHLAPGSPTDMETTLNPLAGAAARQRLEDLYGLNRPLYVQYADWLFRLLHLDFGNSMSADARPVLTKILERLPLTVSMNLISLLLTLILAIPAGVISAVKQNSPLDRGITLLVFLGFAMPSFWLALLLMLFFGIELQWLPISGIMSMNYAQLDAWGKFCDLAAHLTLPILVYTVGGLAGMSRYMRACMLGALRQDYILTARAKGLSTRAVVWRHALRNALLPVITLLGLSVPGLIGGSVIIESIFALPGLGQLFYAAVMARDYTMIMGNLVLGAVLTLAGNLLADICYGLADPRIRTAGETA</sequence>
<evidence type="ECO:0000256" key="3">
    <source>
        <dbReference type="ARBA" id="ARBA00022475"/>
    </source>
</evidence>
<dbReference type="SUPFAM" id="SSF161098">
    <property type="entry name" value="MetI-like"/>
    <property type="match status" value="1"/>
</dbReference>
<dbReference type="InterPro" id="IPR000515">
    <property type="entry name" value="MetI-like"/>
</dbReference>
<dbReference type="EMBL" id="BLLL01000010">
    <property type="protein sequence ID" value="GFH63143.1"/>
    <property type="molecule type" value="Genomic_DNA"/>
</dbReference>
<keyword evidence="5 7" id="KW-1133">Transmembrane helix</keyword>
<gene>
    <name evidence="9" type="primary">dppB</name>
    <name evidence="9" type="ORF">ZNDK_0914</name>
</gene>
<dbReference type="Gene3D" id="1.10.3720.10">
    <property type="entry name" value="MetI-like"/>
    <property type="match status" value="1"/>
</dbReference>
<proteinExistence type="inferred from homology"/>
<evidence type="ECO:0000256" key="6">
    <source>
        <dbReference type="ARBA" id="ARBA00023136"/>
    </source>
</evidence>
<dbReference type="PANTHER" id="PTHR30465:SF0">
    <property type="entry name" value="OLIGOPEPTIDE TRANSPORT SYSTEM PERMEASE PROTEIN APPB"/>
    <property type="match status" value="1"/>
</dbReference>
<feature type="transmembrane region" description="Helical" evidence="7">
    <location>
        <begin position="195"/>
        <end position="216"/>
    </location>
</feature>
<evidence type="ECO:0000313" key="10">
    <source>
        <dbReference type="Proteomes" id="UP000505077"/>
    </source>
</evidence>
<evidence type="ECO:0000313" key="9">
    <source>
        <dbReference type="EMBL" id="GFH63143.1"/>
    </source>
</evidence>
<evidence type="ECO:0000256" key="2">
    <source>
        <dbReference type="ARBA" id="ARBA00022448"/>
    </source>
</evidence>
<feature type="domain" description="ABC transmembrane type-1" evidence="8">
    <location>
        <begin position="113"/>
        <end position="325"/>
    </location>
</feature>
<dbReference type="PANTHER" id="PTHR30465">
    <property type="entry name" value="INNER MEMBRANE ABC TRANSPORTER"/>
    <property type="match status" value="1"/>
</dbReference>
<dbReference type="Pfam" id="PF00528">
    <property type="entry name" value="BPD_transp_1"/>
    <property type="match status" value="1"/>
</dbReference>
<keyword evidence="3" id="KW-1003">Cell membrane</keyword>
<name>A0A6L2R6J1_9BACT</name>
<dbReference type="GO" id="GO:0005886">
    <property type="term" value="C:plasma membrane"/>
    <property type="evidence" value="ECO:0007669"/>
    <property type="project" value="UniProtKB-SubCell"/>
</dbReference>
<organism evidence="9 10">
    <name type="scientific">Candidatus Desulfovibrio kirbyi</name>
    <dbReference type="NCBI Taxonomy" id="2696086"/>
    <lineage>
        <taxon>Bacteria</taxon>
        <taxon>Pseudomonadati</taxon>
        <taxon>Thermodesulfobacteriota</taxon>
        <taxon>Desulfovibrionia</taxon>
        <taxon>Desulfovibrionales</taxon>
        <taxon>Desulfovibrionaceae</taxon>
        <taxon>Desulfovibrio</taxon>
    </lineage>
</organism>
<comment type="caution">
    <text evidence="9">The sequence shown here is derived from an EMBL/GenBank/DDBJ whole genome shotgun (WGS) entry which is preliminary data.</text>
</comment>
<protein>
    <submittedName>
        <fullName evidence="9">Oligopeptide/dipeptide ABC transporter permease protein DppB</fullName>
    </submittedName>
</protein>
<accession>A0A6L2R6J1</accession>
<dbReference type="AlphaFoldDB" id="A0A6L2R6J1"/>
<comment type="similarity">
    <text evidence="7">Belongs to the binding-protein-dependent transport system permease family.</text>
</comment>
<feature type="transmembrane region" description="Helical" evidence="7">
    <location>
        <begin position="121"/>
        <end position="140"/>
    </location>
</feature>
<evidence type="ECO:0000256" key="4">
    <source>
        <dbReference type="ARBA" id="ARBA00022692"/>
    </source>
</evidence>
<feature type="transmembrane region" description="Helical" evidence="7">
    <location>
        <begin position="24"/>
        <end position="45"/>
    </location>
</feature>
<evidence type="ECO:0000256" key="7">
    <source>
        <dbReference type="RuleBase" id="RU363032"/>
    </source>
</evidence>
<feature type="transmembrane region" description="Helical" evidence="7">
    <location>
        <begin position="307"/>
        <end position="332"/>
    </location>
</feature>
<dbReference type="CDD" id="cd06261">
    <property type="entry name" value="TM_PBP2"/>
    <property type="match status" value="1"/>
</dbReference>
<comment type="subcellular location">
    <subcellularLocation>
        <location evidence="1 7">Cell membrane</location>
        <topology evidence="1 7">Multi-pass membrane protein</topology>
    </subcellularLocation>
</comment>
<keyword evidence="2 7" id="KW-0813">Transport</keyword>
<evidence type="ECO:0000256" key="5">
    <source>
        <dbReference type="ARBA" id="ARBA00022989"/>
    </source>
</evidence>